<accession>A0AAV3NMY7</accession>
<sequence length="168" mass="18538">MDYFSELLKKCSADKKFIFHPGCKELNLVNISFADDLFILYGASVDSMKIIKKTFDKGQVLSSVSGIPIASLPVRYLGIPLTTKQLNVILKSHVKYKIGNGETVKYLFDNWSTHGVLADVLSASIISSSNMLATVSPKLDSQKGGGSLKKSNCARITCLRGWRMRMIN</sequence>
<evidence type="ECO:0008006" key="3">
    <source>
        <dbReference type="Google" id="ProtNLM"/>
    </source>
</evidence>
<keyword evidence="2" id="KW-1185">Reference proteome</keyword>
<comment type="caution">
    <text evidence="1">The sequence shown here is derived from an EMBL/GenBank/DDBJ whole genome shotgun (WGS) entry which is preliminary data.</text>
</comment>
<dbReference type="AlphaFoldDB" id="A0AAV3NMY7"/>
<dbReference type="EMBL" id="BAABME010000060">
    <property type="protein sequence ID" value="GAA0139128.1"/>
    <property type="molecule type" value="Genomic_DNA"/>
</dbReference>
<evidence type="ECO:0000313" key="1">
    <source>
        <dbReference type="EMBL" id="GAA0139128.1"/>
    </source>
</evidence>
<protein>
    <recommendedName>
        <fullName evidence="3">Reverse transcriptase domain-containing protein</fullName>
    </recommendedName>
</protein>
<evidence type="ECO:0000313" key="2">
    <source>
        <dbReference type="Proteomes" id="UP001454036"/>
    </source>
</evidence>
<proteinExistence type="predicted"/>
<gene>
    <name evidence="1" type="ORF">LIER_00737</name>
</gene>
<organism evidence="1 2">
    <name type="scientific">Lithospermum erythrorhizon</name>
    <name type="common">Purple gromwell</name>
    <name type="synonym">Lithospermum officinale var. erythrorhizon</name>
    <dbReference type="NCBI Taxonomy" id="34254"/>
    <lineage>
        <taxon>Eukaryota</taxon>
        <taxon>Viridiplantae</taxon>
        <taxon>Streptophyta</taxon>
        <taxon>Embryophyta</taxon>
        <taxon>Tracheophyta</taxon>
        <taxon>Spermatophyta</taxon>
        <taxon>Magnoliopsida</taxon>
        <taxon>eudicotyledons</taxon>
        <taxon>Gunneridae</taxon>
        <taxon>Pentapetalae</taxon>
        <taxon>asterids</taxon>
        <taxon>lamiids</taxon>
        <taxon>Boraginales</taxon>
        <taxon>Boraginaceae</taxon>
        <taxon>Boraginoideae</taxon>
        <taxon>Lithospermeae</taxon>
        <taxon>Lithospermum</taxon>
    </lineage>
</organism>
<reference evidence="1 2" key="1">
    <citation type="submission" date="2024-01" db="EMBL/GenBank/DDBJ databases">
        <title>The complete chloroplast genome sequence of Lithospermum erythrorhizon: insights into the phylogenetic relationship among Boraginaceae species and the maternal lineages of purple gromwells.</title>
        <authorList>
            <person name="Okada T."/>
            <person name="Watanabe K."/>
        </authorList>
    </citation>
    <scope>NUCLEOTIDE SEQUENCE [LARGE SCALE GENOMIC DNA]</scope>
</reference>
<name>A0AAV3NMY7_LITER</name>
<dbReference type="Proteomes" id="UP001454036">
    <property type="component" value="Unassembled WGS sequence"/>
</dbReference>